<dbReference type="PANTHER" id="PTHR38103:SF1">
    <property type="entry name" value="RECOMBINATION-ASSOCIATED PROTEIN RDGC"/>
    <property type="match status" value="1"/>
</dbReference>
<accession>A0A653D395</accession>
<dbReference type="GO" id="GO:0000018">
    <property type="term" value="P:regulation of DNA recombination"/>
    <property type="evidence" value="ECO:0007669"/>
    <property type="project" value="TreeGrafter"/>
</dbReference>
<sequence length="176" mass="19846">MATAGWIETIGDNLTYESGQYLLLTMQREEKIIPTHVIKDELNKKISKLETEQGRKLKKTEKDSLKDEVLHSLLPRAFTRKSRNRLIVDRKEGLVFVEGNSARKAEDMLALLRKSLGSLPVVPFTPAEPVELTITEWIRSGFPRGFTAGTDVMLKAILEDGGAVRCKKQDLHSEEV</sequence>
<dbReference type="GO" id="GO:0006310">
    <property type="term" value="P:DNA recombination"/>
    <property type="evidence" value="ECO:0007669"/>
    <property type="project" value="UniProtKB-KW"/>
</dbReference>
<gene>
    <name evidence="4" type="ORF">CALMAC_LOCUS14002</name>
</gene>
<dbReference type="GO" id="GO:0003690">
    <property type="term" value="F:double-stranded DNA binding"/>
    <property type="evidence" value="ECO:0007669"/>
    <property type="project" value="TreeGrafter"/>
</dbReference>
<protein>
    <recommendedName>
        <fullName evidence="6">Recombination-associated protein RdgC</fullName>
    </recommendedName>
</protein>
<keyword evidence="5" id="KW-1185">Reference proteome</keyword>
<name>A0A653D395_CALMS</name>
<dbReference type="AlphaFoldDB" id="A0A653D395"/>
<dbReference type="GO" id="GO:0009295">
    <property type="term" value="C:nucleoid"/>
    <property type="evidence" value="ECO:0007669"/>
    <property type="project" value="UniProtKB-SubCell"/>
</dbReference>
<dbReference type="InterPro" id="IPR007476">
    <property type="entry name" value="RdgC"/>
</dbReference>
<evidence type="ECO:0000256" key="3">
    <source>
        <dbReference type="ARBA" id="ARBA00023172"/>
    </source>
</evidence>
<organism evidence="4 5">
    <name type="scientific">Callosobruchus maculatus</name>
    <name type="common">Southern cowpea weevil</name>
    <name type="synonym">Pulse bruchid</name>
    <dbReference type="NCBI Taxonomy" id="64391"/>
    <lineage>
        <taxon>Eukaryota</taxon>
        <taxon>Metazoa</taxon>
        <taxon>Ecdysozoa</taxon>
        <taxon>Arthropoda</taxon>
        <taxon>Hexapoda</taxon>
        <taxon>Insecta</taxon>
        <taxon>Pterygota</taxon>
        <taxon>Neoptera</taxon>
        <taxon>Endopterygota</taxon>
        <taxon>Coleoptera</taxon>
        <taxon>Polyphaga</taxon>
        <taxon>Cucujiformia</taxon>
        <taxon>Chrysomeloidea</taxon>
        <taxon>Chrysomelidae</taxon>
        <taxon>Bruchinae</taxon>
        <taxon>Bruchini</taxon>
        <taxon>Callosobruchus</taxon>
    </lineage>
</organism>
<reference evidence="4 5" key="1">
    <citation type="submission" date="2019-01" db="EMBL/GenBank/DDBJ databases">
        <authorList>
            <person name="Sayadi A."/>
        </authorList>
    </citation>
    <scope>NUCLEOTIDE SEQUENCE [LARGE SCALE GENOMIC DNA]</scope>
</reference>
<proteinExistence type="predicted"/>
<evidence type="ECO:0000313" key="5">
    <source>
        <dbReference type="Proteomes" id="UP000410492"/>
    </source>
</evidence>
<dbReference type="PANTHER" id="PTHR38103">
    <property type="entry name" value="RECOMBINATION-ASSOCIATED PROTEIN RDGC"/>
    <property type="match status" value="1"/>
</dbReference>
<keyword evidence="2" id="KW-0963">Cytoplasm</keyword>
<dbReference type="Pfam" id="PF04381">
    <property type="entry name" value="RdgC"/>
    <property type="match status" value="1"/>
</dbReference>
<dbReference type="Proteomes" id="UP000410492">
    <property type="component" value="Unassembled WGS sequence"/>
</dbReference>
<evidence type="ECO:0000313" key="4">
    <source>
        <dbReference type="EMBL" id="VEN54554.1"/>
    </source>
</evidence>
<dbReference type="EMBL" id="CAACVG010009938">
    <property type="protein sequence ID" value="VEN54554.1"/>
    <property type="molecule type" value="Genomic_DNA"/>
</dbReference>
<comment type="subcellular location">
    <subcellularLocation>
        <location evidence="1">Cytoplasm</location>
        <location evidence="1">Nucleoid</location>
    </subcellularLocation>
</comment>
<dbReference type="OrthoDB" id="10252616at2759"/>
<evidence type="ECO:0000256" key="2">
    <source>
        <dbReference type="ARBA" id="ARBA00022490"/>
    </source>
</evidence>
<evidence type="ECO:0008006" key="6">
    <source>
        <dbReference type="Google" id="ProtNLM"/>
    </source>
</evidence>
<evidence type="ECO:0000256" key="1">
    <source>
        <dbReference type="ARBA" id="ARBA00004453"/>
    </source>
</evidence>
<keyword evidence="3" id="KW-0233">DNA recombination</keyword>